<evidence type="ECO:0000256" key="1">
    <source>
        <dbReference type="SAM" id="MobiDB-lite"/>
    </source>
</evidence>
<feature type="compositionally biased region" description="Basic and acidic residues" evidence="1">
    <location>
        <begin position="157"/>
        <end position="172"/>
    </location>
</feature>
<dbReference type="InterPro" id="IPR000836">
    <property type="entry name" value="PRTase_dom"/>
</dbReference>
<accession>A0A4P2QCM2</accession>
<gene>
    <name evidence="3" type="ORF">SOCEGT47_074430</name>
</gene>
<dbReference type="GO" id="GO:0008270">
    <property type="term" value="F:zinc ion binding"/>
    <property type="evidence" value="ECO:0007669"/>
    <property type="project" value="TreeGrafter"/>
</dbReference>
<dbReference type="PANTHER" id="PTHR36928">
    <property type="entry name" value="PHOSPHATASE YCDX-RELATED"/>
    <property type="match status" value="1"/>
</dbReference>
<evidence type="ECO:0000313" key="4">
    <source>
        <dbReference type="Proteomes" id="UP000295781"/>
    </source>
</evidence>
<dbReference type="Gene3D" id="3.30.1310.20">
    <property type="entry name" value="PRTase-like"/>
    <property type="match status" value="1"/>
</dbReference>
<dbReference type="InterPro" id="IPR016195">
    <property type="entry name" value="Pol/histidinol_Pase-like"/>
</dbReference>
<dbReference type="Gene3D" id="3.40.50.2020">
    <property type="match status" value="1"/>
</dbReference>
<feature type="region of interest" description="Disordered" evidence="1">
    <location>
        <begin position="110"/>
        <end position="172"/>
    </location>
</feature>
<dbReference type="SUPFAM" id="SSF53271">
    <property type="entry name" value="PRTase-like"/>
    <property type="match status" value="1"/>
</dbReference>
<evidence type="ECO:0000259" key="2">
    <source>
        <dbReference type="Pfam" id="PF00156"/>
    </source>
</evidence>
<protein>
    <recommendedName>
        <fullName evidence="2">Phosphoribosyltransferase domain-containing protein</fullName>
    </recommendedName>
</protein>
<organism evidence="3 4">
    <name type="scientific">Sorangium cellulosum</name>
    <name type="common">Polyangium cellulosum</name>
    <dbReference type="NCBI Taxonomy" id="56"/>
    <lineage>
        <taxon>Bacteria</taxon>
        <taxon>Pseudomonadati</taxon>
        <taxon>Myxococcota</taxon>
        <taxon>Polyangia</taxon>
        <taxon>Polyangiales</taxon>
        <taxon>Polyangiaceae</taxon>
        <taxon>Sorangium</taxon>
    </lineage>
</organism>
<dbReference type="GO" id="GO:0005829">
    <property type="term" value="C:cytosol"/>
    <property type="evidence" value="ECO:0007669"/>
    <property type="project" value="TreeGrafter"/>
</dbReference>
<evidence type="ECO:0000313" key="3">
    <source>
        <dbReference type="EMBL" id="AUX26873.1"/>
    </source>
</evidence>
<dbReference type="CDD" id="cd06223">
    <property type="entry name" value="PRTases_typeI"/>
    <property type="match status" value="1"/>
</dbReference>
<dbReference type="RefSeq" id="WP_242515560.1">
    <property type="nucleotide sequence ID" value="NZ_CP012670.1"/>
</dbReference>
<dbReference type="GO" id="GO:0042578">
    <property type="term" value="F:phosphoric ester hydrolase activity"/>
    <property type="evidence" value="ECO:0007669"/>
    <property type="project" value="TreeGrafter"/>
</dbReference>
<reference evidence="3 4" key="1">
    <citation type="submission" date="2015-09" db="EMBL/GenBank/DDBJ databases">
        <title>Sorangium comparison.</title>
        <authorList>
            <person name="Zaburannyi N."/>
            <person name="Bunk B."/>
            <person name="Overmann J."/>
            <person name="Mueller R."/>
        </authorList>
    </citation>
    <scope>NUCLEOTIDE SEQUENCE [LARGE SCALE GENOMIC DNA]</scope>
    <source>
        <strain evidence="3 4">So ceGT47</strain>
    </source>
</reference>
<dbReference type="PANTHER" id="PTHR36928:SF1">
    <property type="entry name" value="PHOSPHATASE YCDX-RELATED"/>
    <property type="match status" value="1"/>
</dbReference>
<feature type="domain" description="Phosphoribosyltransferase" evidence="2">
    <location>
        <begin position="172"/>
        <end position="327"/>
    </location>
</feature>
<dbReference type="Pfam" id="PF00156">
    <property type="entry name" value="Pribosyltran"/>
    <property type="match status" value="1"/>
</dbReference>
<dbReference type="InterPro" id="IPR029057">
    <property type="entry name" value="PRTase-like"/>
</dbReference>
<feature type="compositionally biased region" description="Basic residues" evidence="1">
    <location>
        <begin position="130"/>
        <end position="151"/>
    </location>
</feature>
<dbReference type="EMBL" id="CP012670">
    <property type="protein sequence ID" value="AUX26873.1"/>
    <property type="molecule type" value="Genomic_DNA"/>
</dbReference>
<proteinExistence type="predicted"/>
<name>A0A4P2QCM2_SORCE</name>
<dbReference type="SUPFAM" id="SSF89550">
    <property type="entry name" value="PHP domain-like"/>
    <property type="match status" value="1"/>
</dbReference>
<dbReference type="Gene3D" id="3.20.20.140">
    <property type="entry name" value="Metal-dependent hydrolases"/>
    <property type="match status" value="1"/>
</dbReference>
<sequence>MDGPEPIEAAQAGELVVLDMARVARAAHELGVLLEVNAQPERLDLNDAPIRLAREAGARLVVVTDAHAVAQLGLMRHGVDRARRGWCAAADIANTAALAEFLERIGKRRRAASAAPGGGRGRAGRDARRAPRRREARRLARQLHRSGGRRRGSSDAGWRRDGDESMPFRDRADAGRQLATRLTAYAGREDVTLLALPRGGVPVGFEIAKILRVPLDVVIARRLVAPINHQMTIGAVASGGVRVVDEELCRALAVSDRTVQWIADAEAREVERLERVYYGCHRAPPDVRDRTVLLVDDGVATGASMRAAVTAVEQGRPAAIVIAIPVASYAACAELSRRAREFVYCYIRDPVYSVGLWYESYAPVSEQEVCRLLREAHELSASPREPPAPGAP</sequence>
<dbReference type="AlphaFoldDB" id="A0A4P2QCM2"/>
<dbReference type="Proteomes" id="UP000295781">
    <property type="component" value="Chromosome"/>
</dbReference>
<dbReference type="InterPro" id="IPR050243">
    <property type="entry name" value="PHP_phosphatase"/>
</dbReference>